<dbReference type="Proteomes" id="UP000553632">
    <property type="component" value="Unassembled WGS sequence"/>
</dbReference>
<protein>
    <submittedName>
        <fullName evidence="1">Uncharacterized protein</fullName>
    </submittedName>
</protein>
<evidence type="ECO:0000313" key="1">
    <source>
        <dbReference type="EMBL" id="KAF4730066.1"/>
    </source>
</evidence>
<keyword evidence="2" id="KW-1185">Reference proteome</keyword>
<sequence>SISQLACPVYAPNLADWERSHRELSPRPRACLLDPDIAVAEKVREDGKKVYTLRMLDYLNHWTNLKEASRARTLAHHGRPCDLVVGDTVFHPTGQSSKLETSVAGPNIVDAIGEDHKGTVITQGADYSTFRVWISDLVEVPPLTLDEDRAVSARA</sequence>
<reference evidence="1 2" key="1">
    <citation type="submission" date="2020-04" db="EMBL/GenBank/DDBJ databases">
        <title>Perkinsus olseni comparative genomics.</title>
        <authorList>
            <person name="Bogema D.R."/>
        </authorList>
    </citation>
    <scope>NUCLEOTIDE SEQUENCE [LARGE SCALE GENOMIC DNA]</scope>
    <source>
        <strain evidence="1 2">ATCC PRA-207</strain>
    </source>
</reference>
<dbReference type="EMBL" id="JABANO010019505">
    <property type="protein sequence ID" value="KAF4730066.1"/>
    <property type="molecule type" value="Genomic_DNA"/>
</dbReference>
<dbReference type="AlphaFoldDB" id="A0A7J6SCG7"/>
<evidence type="ECO:0000313" key="2">
    <source>
        <dbReference type="Proteomes" id="UP000553632"/>
    </source>
</evidence>
<proteinExistence type="predicted"/>
<gene>
    <name evidence="1" type="ORF">FOZ63_017544</name>
</gene>
<name>A0A7J6SCG7_PEROL</name>
<feature type="non-terminal residue" evidence="1">
    <location>
        <position position="155"/>
    </location>
</feature>
<accession>A0A7J6SCG7</accession>
<organism evidence="1 2">
    <name type="scientific">Perkinsus olseni</name>
    <name type="common">Perkinsus atlanticus</name>
    <dbReference type="NCBI Taxonomy" id="32597"/>
    <lineage>
        <taxon>Eukaryota</taxon>
        <taxon>Sar</taxon>
        <taxon>Alveolata</taxon>
        <taxon>Perkinsozoa</taxon>
        <taxon>Perkinsea</taxon>
        <taxon>Perkinsida</taxon>
        <taxon>Perkinsidae</taxon>
        <taxon>Perkinsus</taxon>
    </lineage>
</organism>
<comment type="caution">
    <text evidence="1">The sequence shown here is derived from an EMBL/GenBank/DDBJ whole genome shotgun (WGS) entry which is preliminary data.</text>
</comment>